<evidence type="ECO:0000256" key="2">
    <source>
        <dbReference type="SAM" id="Phobius"/>
    </source>
</evidence>
<dbReference type="Gene3D" id="3.40.50.980">
    <property type="match status" value="2"/>
</dbReference>
<sequence length="258" mass="28127">MSIGAVITTTNPLNTTREIGKQVADSKPILAFTTRQLVPKLAESTLPIVLLDEDEPSQQYVKSAKILTTLSEMLKKQPSERRVRTESTRTTRRHCSTLPAPPEPAKAWFICTVPMFHIYGLAVFAVALLASGTTVVILSKYEMHDMLSAIEKYRITYLPLVPPILVALVNGADQIRSKYDLSSLQSVLSGGAPLSKEVIEGYVERYPTVTILQGYGLTESTGVGASTDSLEESRRYGTAGLLSPDMEGKIVDPESVVV</sequence>
<keyword evidence="5" id="KW-1185">Reference proteome</keyword>
<dbReference type="Pfam" id="PF00501">
    <property type="entry name" value="AMP-binding"/>
    <property type="match status" value="1"/>
</dbReference>
<proteinExistence type="predicted"/>
<dbReference type="AlphaFoldDB" id="A0AAW0L1X5"/>
<feature type="domain" description="AMP-dependent synthetase/ligase" evidence="3">
    <location>
        <begin position="106"/>
        <end position="254"/>
    </location>
</feature>
<dbReference type="InterPro" id="IPR000873">
    <property type="entry name" value="AMP-dep_synth/lig_dom"/>
</dbReference>
<gene>
    <name evidence="4" type="primary">4CLL5_0</name>
    <name evidence="4" type="ORF">CFP56_010738</name>
</gene>
<dbReference type="PANTHER" id="PTHR24096:SF413">
    <property type="entry name" value="PEROXISOMAL OPC-8:0-COA LIGASE 1"/>
    <property type="match status" value="1"/>
</dbReference>
<dbReference type="Gene3D" id="2.30.38.10">
    <property type="entry name" value="Luciferase, Domain 3"/>
    <property type="match status" value="1"/>
</dbReference>
<dbReference type="Proteomes" id="UP000237347">
    <property type="component" value="Unassembled WGS sequence"/>
</dbReference>
<dbReference type="SUPFAM" id="SSF56801">
    <property type="entry name" value="Acetyl-CoA synthetase-like"/>
    <property type="match status" value="1"/>
</dbReference>
<evidence type="ECO:0000313" key="5">
    <source>
        <dbReference type="Proteomes" id="UP000237347"/>
    </source>
</evidence>
<organism evidence="4 5">
    <name type="scientific">Quercus suber</name>
    <name type="common">Cork oak</name>
    <dbReference type="NCBI Taxonomy" id="58331"/>
    <lineage>
        <taxon>Eukaryota</taxon>
        <taxon>Viridiplantae</taxon>
        <taxon>Streptophyta</taxon>
        <taxon>Embryophyta</taxon>
        <taxon>Tracheophyta</taxon>
        <taxon>Spermatophyta</taxon>
        <taxon>Magnoliopsida</taxon>
        <taxon>eudicotyledons</taxon>
        <taxon>Gunneridae</taxon>
        <taxon>Pentapetalae</taxon>
        <taxon>rosids</taxon>
        <taxon>fabids</taxon>
        <taxon>Fagales</taxon>
        <taxon>Fagaceae</taxon>
        <taxon>Quercus</taxon>
    </lineage>
</organism>
<evidence type="ECO:0000259" key="3">
    <source>
        <dbReference type="Pfam" id="PF00501"/>
    </source>
</evidence>
<evidence type="ECO:0000313" key="4">
    <source>
        <dbReference type="EMBL" id="KAK7844543.1"/>
    </source>
</evidence>
<dbReference type="PANTHER" id="PTHR24096">
    <property type="entry name" value="LONG-CHAIN-FATTY-ACID--COA LIGASE"/>
    <property type="match status" value="1"/>
</dbReference>
<dbReference type="GO" id="GO:0016405">
    <property type="term" value="F:CoA-ligase activity"/>
    <property type="evidence" value="ECO:0007669"/>
    <property type="project" value="TreeGrafter"/>
</dbReference>
<reference evidence="4 5" key="1">
    <citation type="journal article" date="2018" name="Sci. Data">
        <title>The draft genome sequence of cork oak.</title>
        <authorList>
            <person name="Ramos A.M."/>
            <person name="Usie A."/>
            <person name="Barbosa P."/>
            <person name="Barros P.M."/>
            <person name="Capote T."/>
            <person name="Chaves I."/>
            <person name="Simoes F."/>
            <person name="Abreu I."/>
            <person name="Carrasquinho I."/>
            <person name="Faro C."/>
            <person name="Guimaraes J.B."/>
            <person name="Mendonca D."/>
            <person name="Nobrega F."/>
            <person name="Rodrigues L."/>
            <person name="Saibo N.J.M."/>
            <person name="Varela M.C."/>
            <person name="Egas C."/>
            <person name="Matos J."/>
            <person name="Miguel C.M."/>
            <person name="Oliveira M.M."/>
            <person name="Ricardo C.P."/>
            <person name="Goncalves S."/>
        </authorList>
    </citation>
    <scope>NUCLEOTIDE SEQUENCE [LARGE SCALE GENOMIC DNA]</scope>
    <source>
        <strain evidence="5">cv. HL8</strain>
    </source>
</reference>
<keyword evidence="2" id="KW-0472">Membrane</keyword>
<protein>
    <submittedName>
        <fullName evidence="4">4-coumarate--coa ligase-like 5</fullName>
    </submittedName>
</protein>
<evidence type="ECO:0000256" key="1">
    <source>
        <dbReference type="ARBA" id="ARBA00022598"/>
    </source>
</evidence>
<name>A0AAW0L1X5_QUESU</name>
<keyword evidence="1" id="KW-0436">Ligase</keyword>
<dbReference type="GO" id="GO:0005777">
    <property type="term" value="C:peroxisome"/>
    <property type="evidence" value="ECO:0007669"/>
    <property type="project" value="TreeGrafter"/>
</dbReference>
<keyword evidence="2" id="KW-0812">Transmembrane</keyword>
<comment type="caution">
    <text evidence="4">The sequence shown here is derived from an EMBL/GenBank/DDBJ whole genome shotgun (WGS) entry which is preliminary data.</text>
</comment>
<accession>A0AAW0L1X5</accession>
<dbReference type="EMBL" id="PKMF04000183">
    <property type="protein sequence ID" value="KAK7844543.1"/>
    <property type="molecule type" value="Genomic_DNA"/>
</dbReference>
<feature type="transmembrane region" description="Helical" evidence="2">
    <location>
        <begin position="116"/>
        <end position="138"/>
    </location>
</feature>
<keyword evidence="2" id="KW-1133">Transmembrane helix</keyword>